<dbReference type="AlphaFoldDB" id="A0A143PUH2"/>
<keyword evidence="2" id="KW-1185">Reference proteome</keyword>
<dbReference type="EMBL" id="CP015136">
    <property type="protein sequence ID" value="AMY11976.1"/>
    <property type="molecule type" value="Genomic_DNA"/>
</dbReference>
<reference evidence="2" key="2">
    <citation type="submission" date="2016-04" db="EMBL/GenBank/DDBJ databases">
        <title>First Complete Genome Sequence of a Subdivision 6 Acidobacterium.</title>
        <authorList>
            <person name="Huang S."/>
            <person name="Vieira S."/>
            <person name="Bunk B."/>
            <person name="Riedel T."/>
            <person name="Sproeer C."/>
            <person name="Overmann J."/>
        </authorList>
    </citation>
    <scope>NUCLEOTIDE SEQUENCE [LARGE SCALE GENOMIC DNA]</scope>
    <source>
        <strain evidence="2">DSM 100886 HEG_-6_39</strain>
    </source>
</reference>
<organism evidence="1 2">
    <name type="scientific">Luteitalea pratensis</name>
    <dbReference type="NCBI Taxonomy" id="1855912"/>
    <lineage>
        <taxon>Bacteria</taxon>
        <taxon>Pseudomonadati</taxon>
        <taxon>Acidobacteriota</taxon>
        <taxon>Vicinamibacteria</taxon>
        <taxon>Vicinamibacterales</taxon>
        <taxon>Vicinamibacteraceae</taxon>
        <taxon>Luteitalea</taxon>
    </lineage>
</organism>
<evidence type="ECO:0000313" key="1">
    <source>
        <dbReference type="EMBL" id="AMY11976.1"/>
    </source>
</evidence>
<dbReference type="Proteomes" id="UP000076079">
    <property type="component" value="Chromosome"/>
</dbReference>
<proteinExistence type="predicted"/>
<sequence>MESLTSPKIVVGVHCLKLRTKGMYIPALVDPDESSFYDSYETSAYWCAMTQTGFGPDREPVRPDSCCHARGCCKH</sequence>
<dbReference type="KEGG" id="abac:LuPra_05246"/>
<name>A0A143PUH2_LUTPR</name>
<reference evidence="1 2" key="1">
    <citation type="journal article" date="2016" name="Genome Announc.">
        <title>First Complete Genome Sequence of a Subdivision 6 Acidobacterium Strain.</title>
        <authorList>
            <person name="Huang S."/>
            <person name="Vieira S."/>
            <person name="Bunk B."/>
            <person name="Riedel T."/>
            <person name="Sproer C."/>
            <person name="Overmann J."/>
        </authorList>
    </citation>
    <scope>NUCLEOTIDE SEQUENCE [LARGE SCALE GENOMIC DNA]</scope>
    <source>
        <strain evidence="2">DSM 100886 HEG_-6_39</strain>
    </source>
</reference>
<protein>
    <submittedName>
        <fullName evidence="1">Uncharacterized protein</fullName>
    </submittedName>
</protein>
<dbReference type="STRING" id="1855912.LuPra_05246"/>
<accession>A0A143PUH2</accession>
<evidence type="ECO:0000313" key="2">
    <source>
        <dbReference type="Proteomes" id="UP000076079"/>
    </source>
</evidence>
<gene>
    <name evidence="1" type="ORF">LuPra_05246</name>
</gene>
<dbReference type="RefSeq" id="WP_110173476.1">
    <property type="nucleotide sequence ID" value="NZ_CP015136.1"/>
</dbReference>
<dbReference type="OrthoDB" id="282309at2"/>